<evidence type="ECO:0000313" key="1">
    <source>
        <dbReference type="EMBL" id="TDN86458.1"/>
    </source>
</evidence>
<gene>
    <name evidence="1" type="ORF">EV664_10127</name>
</gene>
<dbReference type="EMBL" id="SNWD01000001">
    <property type="protein sequence ID" value="TDN86458.1"/>
    <property type="molecule type" value="Genomic_DNA"/>
</dbReference>
<dbReference type="Proteomes" id="UP000295493">
    <property type="component" value="Unassembled WGS sequence"/>
</dbReference>
<proteinExistence type="predicted"/>
<comment type="caution">
    <text evidence="1">The sequence shown here is derived from an EMBL/GenBank/DDBJ whole genome shotgun (WGS) entry which is preliminary data.</text>
</comment>
<sequence>MAYFEPVTPADSDDVVVEALRCYCANRRAHLAILPSMLAFAERRQFGAHAMIALTSVFELAEACLGRPLEAETDQDAPLSSDEQAMLMLLASVGDVGAYCGSAALPHGLPGTLAWAVRTANRLCGRRCIDMALSPSACPFDG</sequence>
<protein>
    <submittedName>
        <fullName evidence="1">Uncharacterized protein</fullName>
    </submittedName>
</protein>
<dbReference type="AlphaFoldDB" id="A0A4V3BUC0"/>
<accession>A0A4V3BUC0</accession>
<name>A0A4V3BUC0_9SPHN</name>
<dbReference type="RefSeq" id="WP_133493686.1">
    <property type="nucleotide sequence ID" value="NZ_BMLU01000001.1"/>
</dbReference>
<evidence type="ECO:0000313" key="2">
    <source>
        <dbReference type="Proteomes" id="UP000295493"/>
    </source>
</evidence>
<reference evidence="1 2" key="1">
    <citation type="submission" date="2019-03" db="EMBL/GenBank/DDBJ databases">
        <title>Genomic Encyclopedia of Type Strains, Phase IV (KMG-IV): sequencing the most valuable type-strain genomes for metagenomic binning, comparative biology and taxonomic classification.</title>
        <authorList>
            <person name="Goeker M."/>
        </authorList>
    </citation>
    <scope>NUCLEOTIDE SEQUENCE [LARGE SCALE GENOMIC DNA]</scope>
    <source>
        <strain evidence="1 2">DSM 25059</strain>
    </source>
</reference>
<dbReference type="OrthoDB" id="7574147at2"/>
<organism evidence="1 2">
    <name type="scientific">Stakelama pacifica</name>
    <dbReference type="NCBI Taxonomy" id="517720"/>
    <lineage>
        <taxon>Bacteria</taxon>
        <taxon>Pseudomonadati</taxon>
        <taxon>Pseudomonadota</taxon>
        <taxon>Alphaproteobacteria</taxon>
        <taxon>Sphingomonadales</taxon>
        <taxon>Sphingomonadaceae</taxon>
        <taxon>Stakelama</taxon>
    </lineage>
</organism>
<keyword evidence="2" id="KW-1185">Reference proteome</keyword>